<dbReference type="AlphaFoldDB" id="A0A9P6CEL4"/>
<dbReference type="PANTHER" id="PTHR43439:SF2">
    <property type="entry name" value="ENZYME, PUTATIVE (JCVI)-RELATED"/>
    <property type="match status" value="1"/>
</dbReference>
<keyword evidence="1" id="KW-0596">Phosphopantetheine</keyword>
<dbReference type="InterPro" id="IPR009081">
    <property type="entry name" value="PP-bd_ACP"/>
</dbReference>
<dbReference type="Pfam" id="PF07993">
    <property type="entry name" value="NAD_binding_4"/>
    <property type="match status" value="1"/>
</dbReference>
<dbReference type="SMART" id="SM00823">
    <property type="entry name" value="PKS_PP"/>
    <property type="match status" value="1"/>
</dbReference>
<evidence type="ECO:0000313" key="4">
    <source>
        <dbReference type="EMBL" id="KAF9458154.1"/>
    </source>
</evidence>
<dbReference type="Pfam" id="PF00501">
    <property type="entry name" value="AMP-binding"/>
    <property type="match status" value="1"/>
</dbReference>
<evidence type="ECO:0000256" key="2">
    <source>
        <dbReference type="ARBA" id="ARBA00022553"/>
    </source>
</evidence>
<dbReference type="SUPFAM" id="SSF51735">
    <property type="entry name" value="NAD(P)-binding Rossmann-fold domains"/>
    <property type="match status" value="1"/>
</dbReference>
<dbReference type="Pfam" id="PF00550">
    <property type="entry name" value="PP-binding"/>
    <property type="match status" value="1"/>
</dbReference>
<dbReference type="Gene3D" id="3.40.50.12780">
    <property type="entry name" value="N-terminal domain of ligase-like"/>
    <property type="match status" value="1"/>
</dbReference>
<organism evidence="4 5">
    <name type="scientific">Collybia nuda</name>
    <dbReference type="NCBI Taxonomy" id="64659"/>
    <lineage>
        <taxon>Eukaryota</taxon>
        <taxon>Fungi</taxon>
        <taxon>Dikarya</taxon>
        <taxon>Basidiomycota</taxon>
        <taxon>Agaricomycotina</taxon>
        <taxon>Agaricomycetes</taxon>
        <taxon>Agaricomycetidae</taxon>
        <taxon>Agaricales</taxon>
        <taxon>Tricholomatineae</taxon>
        <taxon>Clitocybaceae</taxon>
        <taxon>Collybia</taxon>
    </lineage>
</organism>
<evidence type="ECO:0000313" key="5">
    <source>
        <dbReference type="Proteomes" id="UP000807353"/>
    </source>
</evidence>
<dbReference type="PROSITE" id="PS50075">
    <property type="entry name" value="CARRIER"/>
    <property type="match status" value="1"/>
</dbReference>
<gene>
    <name evidence="4" type="ORF">BDZ94DRAFT_143619</name>
</gene>
<reference evidence="4" key="1">
    <citation type="submission" date="2020-11" db="EMBL/GenBank/DDBJ databases">
        <authorList>
            <consortium name="DOE Joint Genome Institute"/>
            <person name="Ahrendt S."/>
            <person name="Riley R."/>
            <person name="Andreopoulos W."/>
            <person name="Labutti K."/>
            <person name="Pangilinan J."/>
            <person name="Ruiz-Duenas F.J."/>
            <person name="Barrasa J.M."/>
            <person name="Sanchez-Garcia M."/>
            <person name="Camarero S."/>
            <person name="Miyauchi S."/>
            <person name="Serrano A."/>
            <person name="Linde D."/>
            <person name="Babiker R."/>
            <person name="Drula E."/>
            <person name="Ayuso-Fernandez I."/>
            <person name="Pacheco R."/>
            <person name="Padilla G."/>
            <person name="Ferreira P."/>
            <person name="Barriuso J."/>
            <person name="Kellner H."/>
            <person name="Castanera R."/>
            <person name="Alfaro M."/>
            <person name="Ramirez L."/>
            <person name="Pisabarro A.G."/>
            <person name="Kuo A."/>
            <person name="Tritt A."/>
            <person name="Lipzen A."/>
            <person name="He G."/>
            <person name="Yan M."/>
            <person name="Ng V."/>
            <person name="Cullen D."/>
            <person name="Martin F."/>
            <person name="Rosso M.-N."/>
            <person name="Henrissat B."/>
            <person name="Hibbett D."/>
            <person name="Martinez A.T."/>
            <person name="Grigoriev I.V."/>
        </authorList>
    </citation>
    <scope>NUCLEOTIDE SEQUENCE</scope>
    <source>
        <strain evidence="4">CBS 247.69</strain>
    </source>
</reference>
<dbReference type="PANTHER" id="PTHR43439">
    <property type="entry name" value="PHENYLACETATE-COENZYME A LIGASE"/>
    <property type="match status" value="1"/>
</dbReference>
<dbReference type="Gene3D" id="3.40.50.720">
    <property type="entry name" value="NAD(P)-binding Rossmann-like Domain"/>
    <property type="match status" value="1"/>
</dbReference>
<dbReference type="InterPro" id="IPR013120">
    <property type="entry name" value="FAR_NAD-bd"/>
</dbReference>
<feature type="domain" description="Carrier" evidence="3">
    <location>
        <begin position="575"/>
        <end position="656"/>
    </location>
</feature>
<dbReference type="InterPro" id="IPR042099">
    <property type="entry name" value="ANL_N_sf"/>
</dbReference>
<dbReference type="InterPro" id="IPR020845">
    <property type="entry name" value="AMP-binding_CS"/>
</dbReference>
<dbReference type="InterPro" id="IPR000873">
    <property type="entry name" value="AMP-dep_synth/lig_dom"/>
</dbReference>
<sequence length="930" mass="101907">MVRLPPLDGSLHLNNFLDFHLIHNPNSTIYTFSYEDGIPIKISFQRFGRAVHRAALILRSLCGGTDRKVVAMIANVDTLLYQTVTLACIQAGLVPFLISPRNSAAAIDEMLNKMDCSDVIISSSRTDVGLVNSLTVSGLSIHSMPTLADLYGPDREVFSADISPCNASGVHPSDIAFIIHSSGSTGFPKPVPQTFTTALNWMNFLDVSGIKGPDIRICAAMAIPGFHAFGVNFQLLYPLTLCKPAALFPPTSYDFRTGESFNNATQIFPQPSNVLQHIQWTNADMLLSVPSLLTAWRVNPAHVEILKTLKCICCSSGPLPQDVGDDLVRRGVPLCTSYGATEFGIPTYRLPLDHTGHPSIKVFENIPQRLRDWRYVSFNKHVTLRLLPQTGSSDIFELQILTTASHQPAIENLPDARGYATHDIVQAHPTRKGLWRVVGRTDDVIVLSSGEKVVPIPMEDKINSAPELSGALMFGRGHPHCGIIIEPRDSERWFGKDVDLIDAVWPIIEEANSLAPSFGRILREMIIVATRDKPMERVGKGSLARKATLTSFEGDITNTYTNLHSATNFGPPASWTRGDVLAWLEQKTARLIPTQHSILHVDDDIFKAGFDSISAVSLQSQITAALPDDASGTLSPTFVYEHPTIRLMAEAILNMVLGNTAKHHVTKVDKLRAMIVKYSSFSSPERDQVRRTSKGLAVLLTGSTGFLGSYVLEELLRHPDVTKIYAANRKGNIHSSERQIGSFRSKGLDTTLLLSEKVVWLEGDPVEEENLVQWKDQVDAIIHNAWRLDFNLSLTSFEPLIQSTHALLEVCRSSKHSIHFYFTSSTSAAQNWDGTRGHVPEALVNSEYALGKGYGESKHVAEAILKKSGVKGTTLRIGQVAGGLPMGAWATSDWVPAMVKSSVTIGALPSAAGVRHLLLFYAFASTDMGC</sequence>
<keyword evidence="2" id="KW-0597">Phosphoprotein</keyword>
<dbReference type="Pfam" id="PF23562">
    <property type="entry name" value="AMP-binding_C_3"/>
    <property type="match status" value="1"/>
</dbReference>
<dbReference type="InterPro" id="IPR036736">
    <property type="entry name" value="ACP-like_sf"/>
</dbReference>
<dbReference type="PROSITE" id="PS00455">
    <property type="entry name" value="AMP_BINDING"/>
    <property type="match status" value="1"/>
</dbReference>
<dbReference type="SUPFAM" id="SSF56801">
    <property type="entry name" value="Acetyl-CoA synthetase-like"/>
    <property type="match status" value="1"/>
</dbReference>
<dbReference type="InterPro" id="IPR020806">
    <property type="entry name" value="PKS_PP-bd"/>
</dbReference>
<dbReference type="Proteomes" id="UP000807353">
    <property type="component" value="Unassembled WGS sequence"/>
</dbReference>
<dbReference type="SUPFAM" id="SSF47336">
    <property type="entry name" value="ACP-like"/>
    <property type="match status" value="1"/>
</dbReference>
<dbReference type="GO" id="GO:0031177">
    <property type="term" value="F:phosphopantetheine binding"/>
    <property type="evidence" value="ECO:0007669"/>
    <property type="project" value="InterPro"/>
</dbReference>
<evidence type="ECO:0000259" key="3">
    <source>
        <dbReference type="PROSITE" id="PS50075"/>
    </source>
</evidence>
<name>A0A9P6CEL4_9AGAR</name>
<protein>
    <recommendedName>
        <fullName evidence="3">Carrier domain-containing protein</fullName>
    </recommendedName>
</protein>
<dbReference type="InterPro" id="IPR051414">
    <property type="entry name" value="Adenylate-forming_Reductase"/>
</dbReference>
<accession>A0A9P6CEL4</accession>
<comment type="caution">
    <text evidence="4">The sequence shown here is derived from an EMBL/GenBank/DDBJ whole genome shotgun (WGS) entry which is preliminary data.</text>
</comment>
<keyword evidence="5" id="KW-1185">Reference proteome</keyword>
<dbReference type="InterPro" id="IPR036291">
    <property type="entry name" value="NAD(P)-bd_dom_sf"/>
</dbReference>
<dbReference type="OrthoDB" id="429813at2759"/>
<dbReference type="Gene3D" id="1.10.1200.10">
    <property type="entry name" value="ACP-like"/>
    <property type="match status" value="1"/>
</dbReference>
<dbReference type="EMBL" id="MU150348">
    <property type="protein sequence ID" value="KAF9458154.1"/>
    <property type="molecule type" value="Genomic_DNA"/>
</dbReference>
<evidence type="ECO:0000256" key="1">
    <source>
        <dbReference type="ARBA" id="ARBA00022450"/>
    </source>
</evidence>
<proteinExistence type="predicted"/>